<dbReference type="RefSeq" id="WP_141198616.1">
    <property type="nucleotide sequence ID" value="NZ_CP041186.1"/>
</dbReference>
<organism evidence="3 4">
    <name type="scientific">Persicimonas caeni</name>
    <dbReference type="NCBI Taxonomy" id="2292766"/>
    <lineage>
        <taxon>Bacteria</taxon>
        <taxon>Deltaproteobacteria</taxon>
        <taxon>Bradymonadales</taxon>
        <taxon>Bradymonadaceae</taxon>
        <taxon>Persicimonas</taxon>
    </lineage>
</organism>
<feature type="domain" description="Helicase Helix-turn-helix" evidence="2">
    <location>
        <begin position="66"/>
        <end position="153"/>
    </location>
</feature>
<name>A0A4Y6PUY0_PERCE</name>
<evidence type="ECO:0000313" key="3">
    <source>
        <dbReference type="EMBL" id="QDG52141.1"/>
    </source>
</evidence>
<feature type="region of interest" description="Disordered" evidence="1">
    <location>
        <begin position="39"/>
        <end position="60"/>
    </location>
</feature>
<evidence type="ECO:0000256" key="1">
    <source>
        <dbReference type="SAM" id="MobiDB-lite"/>
    </source>
</evidence>
<protein>
    <recommendedName>
        <fullName evidence="2">Helicase Helix-turn-helix domain-containing protein</fullName>
    </recommendedName>
</protein>
<dbReference type="EMBL" id="CP041186">
    <property type="protein sequence ID" value="QDG52141.1"/>
    <property type="molecule type" value="Genomic_DNA"/>
</dbReference>
<accession>A0A5B8YAE1</accession>
<keyword evidence="4" id="KW-1185">Reference proteome</keyword>
<sequence>MLEALLDHGLARRGAHDTLGLTPLGTAVMLAKRELTEQAKGDLAEARQTRSNRPPAERFRPDSYTLTQTLHALRNGHHPSDIAQMRNLAESTICEHMMSLAARGERFDLTPHLEVVFLEELRQKAAGWKPGDAVSTIRDALDEEECDWTKLKIHLVQVFLE</sequence>
<dbReference type="Proteomes" id="UP000315995">
    <property type="component" value="Chromosome"/>
</dbReference>
<dbReference type="Pfam" id="PF14493">
    <property type="entry name" value="HTH_40"/>
    <property type="match status" value="1"/>
</dbReference>
<evidence type="ECO:0000259" key="2">
    <source>
        <dbReference type="Pfam" id="PF14493"/>
    </source>
</evidence>
<gene>
    <name evidence="3" type="ORF">FIV42_15735</name>
</gene>
<evidence type="ECO:0000313" key="4">
    <source>
        <dbReference type="Proteomes" id="UP000315995"/>
    </source>
</evidence>
<dbReference type="AlphaFoldDB" id="A0A4Y6PUY0"/>
<accession>A0A4Y6PUY0</accession>
<reference evidence="3 4" key="1">
    <citation type="submission" date="2019-06" db="EMBL/GenBank/DDBJ databases">
        <title>Persicimonas caeni gen. nov., sp. nov., a predatory bacterium isolated from solar saltern.</title>
        <authorList>
            <person name="Wang S."/>
        </authorList>
    </citation>
    <scope>NUCLEOTIDE SEQUENCE [LARGE SCALE GENOMIC DNA]</scope>
    <source>
        <strain evidence="3 4">YN101</strain>
    </source>
</reference>
<proteinExistence type="predicted"/>
<feature type="compositionally biased region" description="Basic and acidic residues" evidence="1">
    <location>
        <begin position="39"/>
        <end position="48"/>
    </location>
</feature>
<dbReference type="InterPro" id="IPR029491">
    <property type="entry name" value="Helicase_HTH"/>
</dbReference>